<evidence type="ECO:0000313" key="3">
    <source>
        <dbReference type="Proteomes" id="UP000266861"/>
    </source>
</evidence>
<feature type="region of interest" description="Disordered" evidence="1">
    <location>
        <begin position="1"/>
        <end position="36"/>
    </location>
</feature>
<dbReference type="EMBL" id="PQFF01000078">
    <property type="protein sequence ID" value="RHZ84390.1"/>
    <property type="molecule type" value="Genomic_DNA"/>
</dbReference>
<comment type="caution">
    <text evidence="2">The sequence shown here is derived from an EMBL/GenBank/DDBJ whole genome shotgun (WGS) entry which is preliminary data.</text>
</comment>
<accession>A0A397JII0</accession>
<sequence>MRKETEKGTASPRQKEEHTENGQIHLHQPTFTSGQYNNVNINEITNGGSFVTGLSNRITLNKKGTVLAKECTNNNYSEEVNEEQKEDEAKIKENKVVIYGFPF</sequence>
<dbReference type="OrthoDB" id="2423204at2759"/>
<evidence type="ECO:0000256" key="1">
    <source>
        <dbReference type="SAM" id="MobiDB-lite"/>
    </source>
</evidence>
<gene>
    <name evidence="2" type="ORF">Glove_82g39</name>
</gene>
<keyword evidence="3" id="KW-1185">Reference proteome</keyword>
<evidence type="ECO:0000313" key="2">
    <source>
        <dbReference type="EMBL" id="RHZ84390.1"/>
    </source>
</evidence>
<dbReference type="Proteomes" id="UP000266861">
    <property type="component" value="Unassembled WGS sequence"/>
</dbReference>
<protein>
    <submittedName>
        <fullName evidence="2">Uncharacterized protein</fullName>
    </submittedName>
</protein>
<organism evidence="2 3">
    <name type="scientific">Diversispora epigaea</name>
    <dbReference type="NCBI Taxonomy" id="1348612"/>
    <lineage>
        <taxon>Eukaryota</taxon>
        <taxon>Fungi</taxon>
        <taxon>Fungi incertae sedis</taxon>
        <taxon>Mucoromycota</taxon>
        <taxon>Glomeromycotina</taxon>
        <taxon>Glomeromycetes</taxon>
        <taxon>Diversisporales</taxon>
        <taxon>Diversisporaceae</taxon>
        <taxon>Diversispora</taxon>
    </lineage>
</organism>
<feature type="compositionally biased region" description="Basic and acidic residues" evidence="1">
    <location>
        <begin position="1"/>
        <end position="20"/>
    </location>
</feature>
<reference evidence="2 3" key="1">
    <citation type="submission" date="2018-08" db="EMBL/GenBank/DDBJ databases">
        <title>Genome and evolution of the arbuscular mycorrhizal fungus Diversispora epigaea (formerly Glomus versiforme) and its bacterial endosymbionts.</title>
        <authorList>
            <person name="Sun X."/>
            <person name="Fei Z."/>
            <person name="Harrison M."/>
        </authorList>
    </citation>
    <scope>NUCLEOTIDE SEQUENCE [LARGE SCALE GENOMIC DNA]</scope>
    <source>
        <strain evidence="2 3">IT104</strain>
    </source>
</reference>
<dbReference type="AlphaFoldDB" id="A0A397JII0"/>
<name>A0A397JII0_9GLOM</name>
<proteinExistence type="predicted"/>